<dbReference type="RefSeq" id="WP_434533905.1">
    <property type="nucleotide sequence ID" value="NZ_AP028055.1"/>
</dbReference>
<dbReference type="CDD" id="cd16444">
    <property type="entry name" value="LipB"/>
    <property type="match status" value="1"/>
</dbReference>
<dbReference type="PIRSF" id="PIRSF016262">
    <property type="entry name" value="LPLase"/>
    <property type="match status" value="1"/>
</dbReference>
<comment type="function">
    <text evidence="5 6 7">Catalyzes the transfer of endogenously produced octanoic acid from octanoyl-acyl-carrier-protein onto the lipoyl domains of lipoate-dependent enzymes. Lipoyl-ACP can also act as a substrate although octanoyl-ACP is likely to be the physiological substrate.</text>
</comment>
<dbReference type="Pfam" id="PF21948">
    <property type="entry name" value="LplA-B_cat"/>
    <property type="match status" value="1"/>
</dbReference>
<feature type="active site" description="Acyl-thioester intermediate" evidence="6">
    <location>
        <position position="183"/>
    </location>
</feature>
<feature type="binding site" evidence="6">
    <location>
        <begin position="165"/>
        <end position="167"/>
    </location>
    <ligand>
        <name>substrate</name>
    </ligand>
</feature>
<feature type="domain" description="BPL/LPL catalytic" evidence="8">
    <location>
        <begin position="35"/>
        <end position="222"/>
    </location>
</feature>
<dbReference type="InterPro" id="IPR000544">
    <property type="entry name" value="Octanoyltransferase"/>
</dbReference>
<evidence type="ECO:0000313" key="10">
    <source>
        <dbReference type="Proteomes" id="UP001496674"/>
    </source>
</evidence>
<dbReference type="PANTHER" id="PTHR10993:SF12">
    <property type="entry name" value="OCTANOYLTRANSFERASE"/>
    <property type="match status" value="1"/>
</dbReference>
<feature type="binding site" evidence="6">
    <location>
        <begin position="80"/>
        <end position="87"/>
    </location>
    <ligand>
        <name>substrate</name>
    </ligand>
</feature>
<name>A0ABN6Z1N8_9BACE</name>
<keyword evidence="4 6" id="KW-0012">Acyltransferase</keyword>
<evidence type="ECO:0000313" key="9">
    <source>
        <dbReference type="EMBL" id="BEG98527.1"/>
    </source>
</evidence>
<protein>
    <recommendedName>
        <fullName evidence="6 7">Octanoyltransferase</fullName>
        <ecNumber evidence="6 7">2.3.1.181</ecNumber>
    </recommendedName>
    <alternativeName>
        <fullName evidence="6">Lipoate-protein ligase B</fullName>
    </alternativeName>
    <alternativeName>
        <fullName evidence="6">Lipoyl/octanoyl transferase</fullName>
    </alternativeName>
    <alternativeName>
        <fullName evidence="6">Octanoyl-[acyl-carrier-protein]-protein N-octanoyltransferase</fullName>
    </alternativeName>
</protein>
<comment type="catalytic activity">
    <reaction evidence="6 7">
        <text>octanoyl-[ACP] + L-lysyl-[protein] = N(6)-octanoyl-L-lysyl-[protein] + holo-[ACP] + H(+)</text>
        <dbReference type="Rhea" id="RHEA:17665"/>
        <dbReference type="Rhea" id="RHEA-COMP:9636"/>
        <dbReference type="Rhea" id="RHEA-COMP:9685"/>
        <dbReference type="Rhea" id="RHEA-COMP:9752"/>
        <dbReference type="Rhea" id="RHEA-COMP:9928"/>
        <dbReference type="ChEBI" id="CHEBI:15378"/>
        <dbReference type="ChEBI" id="CHEBI:29969"/>
        <dbReference type="ChEBI" id="CHEBI:64479"/>
        <dbReference type="ChEBI" id="CHEBI:78463"/>
        <dbReference type="ChEBI" id="CHEBI:78809"/>
        <dbReference type="EC" id="2.3.1.181"/>
    </reaction>
</comment>
<comment type="subcellular location">
    <subcellularLocation>
        <location evidence="6">Cytoplasm</location>
    </subcellularLocation>
</comment>
<dbReference type="Proteomes" id="UP001496674">
    <property type="component" value="Chromosome"/>
</dbReference>
<dbReference type="PROSITE" id="PS51733">
    <property type="entry name" value="BPL_LPL_CATALYTIC"/>
    <property type="match status" value="1"/>
</dbReference>
<dbReference type="PANTHER" id="PTHR10993">
    <property type="entry name" value="OCTANOYLTRANSFERASE"/>
    <property type="match status" value="1"/>
</dbReference>
<keyword evidence="2 6" id="KW-0963">Cytoplasm</keyword>
<evidence type="ECO:0000259" key="8">
    <source>
        <dbReference type="PROSITE" id="PS51733"/>
    </source>
</evidence>
<dbReference type="EC" id="2.3.1.181" evidence="6 7"/>
<evidence type="ECO:0000256" key="4">
    <source>
        <dbReference type="ARBA" id="ARBA00023315"/>
    </source>
</evidence>
<dbReference type="EMBL" id="AP028055">
    <property type="protein sequence ID" value="BEG98527.1"/>
    <property type="molecule type" value="Genomic_DNA"/>
</dbReference>
<dbReference type="Gene3D" id="3.30.930.10">
    <property type="entry name" value="Bira Bifunctional Protein, Domain 2"/>
    <property type="match status" value="1"/>
</dbReference>
<comment type="pathway">
    <text evidence="1 6 7">Protein modification; protein lipoylation via endogenous pathway; protein N(6)-(lipoyl)lysine from octanoyl-[acyl-carrier-protein]: step 1/2.</text>
</comment>
<evidence type="ECO:0000256" key="5">
    <source>
        <dbReference type="ARBA" id="ARBA00024732"/>
    </source>
</evidence>
<gene>
    <name evidence="6 9" type="primary">lipB</name>
    <name evidence="9" type="ORF">BSYN_07920</name>
</gene>
<dbReference type="SUPFAM" id="SSF55681">
    <property type="entry name" value="Class II aaRS and biotin synthetases"/>
    <property type="match status" value="1"/>
</dbReference>
<feature type="site" description="Lowers pKa of active site Cys" evidence="6">
    <location>
        <position position="149"/>
    </location>
</feature>
<accession>A0ABN6Z1N8</accession>
<evidence type="ECO:0000256" key="7">
    <source>
        <dbReference type="PIRNR" id="PIRNR016262"/>
    </source>
</evidence>
<dbReference type="PROSITE" id="PS01313">
    <property type="entry name" value="LIPB"/>
    <property type="match status" value="1"/>
</dbReference>
<feature type="binding site" evidence="6">
    <location>
        <begin position="152"/>
        <end position="154"/>
    </location>
    <ligand>
        <name>substrate</name>
    </ligand>
</feature>
<evidence type="ECO:0000256" key="2">
    <source>
        <dbReference type="ARBA" id="ARBA00022490"/>
    </source>
</evidence>
<evidence type="ECO:0000256" key="1">
    <source>
        <dbReference type="ARBA" id="ARBA00004821"/>
    </source>
</evidence>
<proteinExistence type="inferred from homology"/>
<evidence type="ECO:0000256" key="3">
    <source>
        <dbReference type="ARBA" id="ARBA00022679"/>
    </source>
</evidence>
<reference evidence="9 10" key="1">
    <citation type="submission" date="2023-04" db="EMBL/GenBank/DDBJ databases">
        <title>Draft genome sequence of acteroides sedimenti strain YN3PY1.</title>
        <authorList>
            <person name="Yoshida N."/>
        </authorList>
    </citation>
    <scope>NUCLEOTIDE SEQUENCE [LARGE SCALE GENOMIC DNA]</scope>
    <source>
        <strain evidence="9 10">YN3PY1</strain>
    </source>
</reference>
<organism evidence="9 10">
    <name type="scientific">Bacteroides sedimenti</name>
    <dbReference type="NCBI Taxonomy" id="2136147"/>
    <lineage>
        <taxon>Bacteria</taxon>
        <taxon>Pseudomonadati</taxon>
        <taxon>Bacteroidota</taxon>
        <taxon>Bacteroidia</taxon>
        <taxon>Bacteroidales</taxon>
        <taxon>Bacteroidaceae</taxon>
        <taxon>Bacteroides</taxon>
    </lineage>
</organism>
<keyword evidence="10" id="KW-1185">Reference proteome</keyword>
<dbReference type="InterPro" id="IPR045864">
    <property type="entry name" value="aa-tRNA-synth_II/BPL/LPL"/>
</dbReference>
<dbReference type="InterPro" id="IPR020605">
    <property type="entry name" value="Octanoyltransferase_CS"/>
</dbReference>
<sequence length="225" mass="25605">MKLEYTDWQLITYAEAWQQQTALFDELIRAKMAGEPYTNNIITCEHPHVYTLGRSGKDQNMLISEEQLQKMGASLYHIDRGGDITYHGPGQIVCYPILNLEDYRLGLKEYIHLLEEAVINVCSHYGIKADRLAGATGVWLDGGTPKARKICAIGVRSSHFVTMHGLAFNINTDLKYFHFINPCGFIDKGVTSLEKELNQKIDLEQPKSMLRSEIERLLSRQLSEN</sequence>
<evidence type="ECO:0000256" key="6">
    <source>
        <dbReference type="HAMAP-Rule" id="MF_00013"/>
    </source>
</evidence>
<dbReference type="InterPro" id="IPR004143">
    <property type="entry name" value="BPL_LPL_catalytic"/>
</dbReference>
<dbReference type="NCBIfam" id="TIGR00214">
    <property type="entry name" value="lipB"/>
    <property type="match status" value="1"/>
</dbReference>
<dbReference type="NCBIfam" id="NF010925">
    <property type="entry name" value="PRK14345.1"/>
    <property type="match status" value="1"/>
</dbReference>
<dbReference type="HAMAP" id="MF_00013">
    <property type="entry name" value="LipB"/>
    <property type="match status" value="1"/>
</dbReference>
<comment type="miscellaneous">
    <text evidence="6">In the reaction, the free carboxyl group of octanoic acid is attached via an amide linkage to the epsilon-amino group of a specific lysine residue of lipoyl domains of lipoate-dependent enzymes.</text>
</comment>
<comment type="similarity">
    <text evidence="6 7">Belongs to the LipB family.</text>
</comment>
<keyword evidence="3 6" id="KW-0808">Transferase</keyword>